<proteinExistence type="predicted"/>
<sequence length="120" mass="13767">MSRIEEFAGLLRKRGYQVESSDSVVIARHPSAPISLEVRLEKDTLYLRLKYSDIRDYIDDLREAESDESAKEFIEEVLDDLSEAANQLEVLARQKGIRVQSTVKRDVLDILEALEDILES</sequence>
<keyword evidence="2" id="KW-1185">Reference proteome</keyword>
<dbReference type="KEGG" id="pfm:Pyrfu_0144"/>
<dbReference type="eggNOG" id="arCOG06079">
    <property type="taxonomic scope" value="Archaea"/>
</dbReference>
<dbReference type="STRING" id="694429.Pyrfu_0144"/>
<dbReference type="GeneID" id="11139779"/>
<dbReference type="EMBL" id="CP002838">
    <property type="protein sequence ID" value="AEM38016.1"/>
    <property type="molecule type" value="Genomic_DNA"/>
</dbReference>
<evidence type="ECO:0000313" key="2">
    <source>
        <dbReference type="Proteomes" id="UP000001037"/>
    </source>
</evidence>
<reference evidence="1 2" key="1">
    <citation type="journal article" date="2011" name="Stand. Genomic Sci.">
        <title>Complete genome sequence of the hyperthermophilic chemolithoautotroph Pyrolobus fumarii type strain (1A).</title>
        <authorList>
            <person name="Anderson I."/>
            <person name="Goker M."/>
            <person name="Nolan M."/>
            <person name="Lucas S."/>
            <person name="Hammon N."/>
            <person name="Deshpande S."/>
            <person name="Cheng J.F."/>
            <person name="Tapia R."/>
            <person name="Han C."/>
            <person name="Goodwin L."/>
            <person name="Pitluck S."/>
            <person name="Huntemann M."/>
            <person name="Liolios K."/>
            <person name="Ivanova N."/>
            <person name="Pagani I."/>
            <person name="Mavromatis K."/>
            <person name="Ovchinikova G."/>
            <person name="Pati A."/>
            <person name="Chen A."/>
            <person name="Palaniappan K."/>
            <person name="Land M."/>
            <person name="Hauser L."/>
            <person name="Brambilla E.M."/>
            <person name="Huber H."/>
            <person name="Yasawong M."/>
            <person name="Rohde M."/>
            <person name="Spring S."/>
            <person name="Abt B."/>
            <person name="Sikorski J."/>
            <person name="Wirth R."/>
            <person name="Detter J.C."/>
            <person name="Woyke T."/>
            <person name="Bristow J."/>
            <person name="Eisen J.A."/>
            <person name="Markowitz V."/>
            <person name="Hugenholtz P."/>
            <person name="Kyrpides N.C."/>
            <person name="Klenk H.P."/>
            <person name="Lapidus A."/>
        </authorList>
    </citation>
    <scope>NUCLEOTIDE SEQUENCE [LARGE SCALE GENOMIC DNA]</scope>
    <source>
        <strain evidence="2">DSM 11204 / 1A</strain>
    </source>
</reference>
<organism evidence="1 2">
    <name type="scientific">Pyrolobus fumarii (strain DSM 11204 / 1A)</name>
    <dbReference type="NCBI Taxonomy" id="694429"/>
    <lineage>
        <taxon>Archaea</taxon>
        <taxon>Thermoproteota</taxon>
        <taxon>Thermoprotei</taxon>
        <taxon>Desulfurococcales</taxon>
        <taxon>Pyrodictiaceae</taxon>
        <taxon>Pyrolobus</taxon>
    </lineage>
</organism>
<dbReference type="RefSeq" id="WP_014025693.1">
    <property type="nucleotide sequence ID" value="NC_015931.1"/>
</dbReference>
<accession>G0EEH5</accession>
<name>G0EEH5_PYRF1</name>
<protein>
    <submittedName>
        <fullName evidence="1">Uncharacterized protein</fullName>
    </submittedName>
</protein>
<gene>
    <name evidence="1" type="ordered locus">Pyrfu_0144</name>
</gene>
<dbReference type="Proteomes" id="UP000001037">
    <property type="component" value="Chromosome"/>
</dbReference>
<dbReference type="AlphaFoldDB" id="G0EEH5"/>
<evidence type="ECO:0000313" key="1">
    <source>
        <dbReference type="EMBL" id="AEM38016.1"/>
    </source>
</evidence>
<dbReference type="InParanoid" id="G0EEH5"/>
<dbReference type="HOGENOM" id="CLU_2044500_0_0_2"/>